<keyword evidence="2" id="KW-1185">Reference proteome</keyword>
<reference evidence="1 2" key="1">
    <citation type="journal article" date="2019" name="Int. J. Syst. Evol. Microbiol.">
        <title>The Global Catalogue of Microorganisms (GCM) 10K type strain sequencing project: providing services to taxonomists for standard genome sequencing and annotation.</title>
        <authorList>
            <consortium name="The Broad Institute Genomics Platform"/>
            <consortium name="The Broad Institute Genome Sequencing Center for Infectious Disease"/>
            <person name="Wu L."/>
            <person name="Ma J."/>
        </authorList>
    </citation>
    <scope>NUCLEOTIDE SEQUENCE [LARGE SCALE GENOMIC DNA]</scope>
    <source>
        <strain evidence="1 2">JCM 9731</strain>
    </source>
</reference>
<gene>
    <name evidence="1" type="ORF">GCM10008967_29110</name>
</gene>
<accession>A0ABN0WHQ5</accession>
<dbReference type="RefSeq" id="WP_343800272.1">
    <property type="nucleotide sequence ID" value="NZ_BAAADJ010000050.1"/>
</dbReference>
<organism evidence="1 2">
    <name type="scientific">Bacillus carboniphilus</name>
    <dbReference type="NCBI Taxonomy" id="86663"/>
    <lineage>
        <taxon>Bacteria</taxon>
        <taxon>Bacillati</taxon>
        <taxon>Bacillota</taxon>
        <taxon>Bacilli</taxon>
        <taxon>Bacillales</taxon>
        <taxon>Bacillaceae</taxon>
        <taxon>Bacillus</taxon>
    </lineage>
</organism>
<dbReference type="EMBL" id="BAAADJ010000050">
    <property type="protein sequence ID" value="GAA0336997.1"/>
    <property type="molecule type" value="Genomic_DNA"/>
</dbReference>
<sequence length="71" mass="8666">MLFRRKGWLKKEYDEKLVKDLQEAKIFWEQQRVFVQKSFEPSMELIEQANTAEAVYFSLLNEAKKRKVRIK</sequence>
<protein>
    <submittedName>
        <fullName evidence="1">YaaL family protein</fullName>
    </submittedName>
</protein>
<evidence type="ECO:0000313" key="2">
    <source>
        <dbReference type="Proteomes" id="UP001500782"/>
    </source>
</evidence>
<evidence type="ECO:0000313" key="1">
    <source>
        <dbReference type="EMBL" id="GAA0336997.1"/>
    </source>
</evidence>
<comment type="caution">
    <text evidence="1">The sequence shown here is derived from an EMBL/GenBank/DDBJ whole genome shotgun (WGS) entry which is preliminary data.</text>
</comment>
<dbReference type="Pfam" id="PF10704">
    <property type="entry name" value="DUF2508"/>
    <property type="match status" value="1"/>
</dbReference>
<name>A0ABN0WHQ5_9BACI</name>
<proteinExistence type="predicted"/>
<dbReference type="InterPro" id="IPR019644">
    <property type="entry name" value="DUF2508"/>
</dbReference>
<dbReference type="Proteomes" id="UP001500782">
    <property type="component" value="Unassembled WGS sequence"/>
</dbReference>